<sequence>MLTTILAAATEPHRGWGGPVALGIVVVAYATGAALHWEWRKRRGDLPSPAEGGDNRRGVNPQLSEVSDTDDTTADTPWWGRIVERGGRRVRVVPGAVPERDPELDWDLEEGDTETLEEAVDRMDQDGVPYAEIVRRVMADYEVSESTAKRRIRESRQARAA</sequence>
<keyword evidence="2" id="KW-0812">Transmembrane</keyword>
<organism evidence="3 4">
    <name type="scientific">Micromonospora zhanjiangensis</name>
    <dbReference type="NCBI Taxonomy" id="1522057"/>
    <lineage>
        <taxon>Bacteria</taxon>
        <taxon>Bacillati</taxon>
        <taxon>Actinomycetota</taxon>
        <taxon>Actinomycetes</taxon>
        <taxon>Micromonosporales</taxon>
        <taxon>Micromonosporaceae</taxon>
        <taxon>Micromonospora</taxon>
    </lineage>
</organism>
<accession>A0ABV8KP09</accession>
<dbReference type="EMBL" id="JBHSBN010000011">
    <property type="protein sequence ID" value="MFC4107759.1"/>
    <property type="molecule type" value="Genomic_DNA"/>
</dbReference>
<feature type="transmembrane region" description="Helical" evidence="2">
    <location>
        <begin position="20"/>
        <end position="37"/>
    </location>
</feature>
<protein>
    <submittedName>
        <fullName evidence="3">Uncharacterized protein</fullName>
    </submittedName>
</protein>
<name>A0ABV8KP09_9ACTN</name>
<reference evidence="4" key="1">
    <citation type="journal article" date="2019" name="Int. J. Syst. Evol. Microbiol.">
        <title>The Global Catalogue of Microorganisms (GCM) 10K type strain sequencing project: providing services to taxonomists for standard genome sequencing and annotation.</title>
        <authorList>
            <consortium name="The Broad Institute Genomics Platform"/>
            <consortium name="The Broad Institute Genome Sequencing Center for Infectious Disease"/>
            <person name="Wu L."/>
            <person name="Ma J."/>
        </authorList>
    </citation>
    <scope>NUCLEOTIDE SEQUENCE [LARGE SCALE GENOMIC DNA]</scope>
    <source>
        <strain evidence="4">2902at01</strain>
    </source>
</reference>
<comment type="caution">
    <text evidence="3">The sequence shown here is derived from an EMBL/GenBank/DDBJ whole genome shotgun (WGS) entry which is preliminary data.</text>
</comment>
<keyword evidence="2" id="KW-0472">Membrane</keyword>
<feature type="region of interest" description="Disordered" evidence="1">
    <location>
        <begin position="43"/>
        <end position="80"/>
    </location>
</feature>
<dbReference type="Proteomes" id="UP001595868">
    <property type="component" value="Unassembled WGS sequence"/>
</dbReference>
<keyword evidence="4" id="KW-1185">Reference proteome</keyword>
<proteinExistence type="predicted"/>
<evidence type="ECO:0000256" key="2">
    <source>
        <dbReference type="SAM" id="Phobius"/>
    </source>
</evidence>
<evidence type="ECO:0000313" key="3">
    <source>
        <dbReference type="EMBL" id="MFC4107759.1"/>
    </source>
</evidence>
<dbReference type="RefSeq" id="WP_377547092.1">
    <property type="nucleotide sequence ID" value="NZ_JBHSBN010000011.1"/>
</dbReference>
<evidence type="ECO:0000256" key="1">
    <source>
        <dbReference type="SAM" id="MobiDB-lite"/>
    </source>
</evidence>
<keyword evidence="2" id="KW-1133">Transmembrane helix</keyword>
<gene>
    <name evidence="3" type="ORF">ACFOX0_17735</name>
</gene>
<evidence type="ECO:0000313" key="4">
    <source>
        <dbReference type="Proteomes" id="UP001595868"/>
    </source>
</evidence>